<dbReference type="HOGENOM" id="CLU_3113228_0_0_2"/>
<keyword evidence="1" id="KW-0472">Membrane</keyword>
<dbReference type="Proteomes" id="UP000008386">
    <property type="component" value="Chromosome"/>
</dbReference>
<keyword evidence="1" id="KW-1133">Transmembrane helix</keyword>
<organism evidence="2 3">
    <name type="scientific">Pyrococcus yayanosii (strain CH1 / JCM 16557)</name>
    <dbReference type="NCBI Taxonomy" id="529709"/>
    <lineage>
        <taxon>Archaea</taxon>
        <taxon>Methanobacteriati</taxon>
        <taxon>Methanobacteriota</taxon>
        <taxon>Thermococci</taxon>
        <taxon>Thermococcales</taxon>
        <taxon>Thermococcaceae</taxon>
        <taxon>Pyrococcus</taxon>
    </lineage>
</organism>
<evidence type="ECO:0000313" key="2">
    <source>
        <dbReference type="EMBL" id="AEH24392.1"/>
    </source>
</evidence>
<dbReference type="KEGG" id="pya:PYCH_07040"/>
<protein>
    <submittedName>
        <fullName evidence="2">Uncharacterized protein</fullName>
    </submittedName>
</protein>
<evidence type="ECO:0000313" key="3">
    <source>
        <dbReference type="Proteomes" id="UP000008386"/>
    </source>
</evidence>
<accession>F8AJ19</accession>
<sequence>MEKVSLEEGPIYHAPLDYGETWGQGFAMGLLGILLTFAVGYGIGKLAKGA</sequence>
<dbReference type="EMBL" id="CP002779">
    <property type="protein sequence ID" value="AEH24392.1"/>
    <property type="molecule type" value="Genomic_DNA"/>
</dbReference>
<keyword evidence="1" id="KW-0812">Transmembrane</keyword>
<name>F8AJ19_PYRYC</name>
<evidence type="ECO:0000256" key="1">
    <source>
        <dbReference type="SAM" id="Phobius"/>
    </source>
</evidence>
<proteinExistence type="predicted"/>
<reference evidence="2 3" key="1">
    <citation type="journal article" date="2011" name="J. Bacteriol.">
        <title>Complete genome sequence of the obligate piezophilic hyperthermophilic archaeon Pyrococcus yayanosii CH1.</title>
        <authorList>
            <person name="Jun X."/>
            <person name="Lupeng L."/>
            <person name="Minjuan X."/>
            <person name="Oger P."/>
            <person name="Fengping W."/>
            <person name="Jebbar M."/>
            <person name="Xiang X."/>
        </authorList>
    </citation>
    <scope>NUCLEOTIDE SEQUENCE [LARGE SCALE GENOMIC DNA]</scope>
    <source>
        <strain evidence="3">CH1 / JCM 16557</strain>
    </source>
</reference>
<feature type="transmembrane region" description="Helical" evidence="1">
    <location>
        <begin position="25"/>
        <end position="44"/>
    </location>
</feature>
<dbReference type="AlphaFoldDB" id="F8AJ19"/>
<keyword evidence="3" id="KW-1185">Reference proteome</keyword>
<dbReference type="eggNOG" id="arCOG03159">
    <property type="taxonomic scope" value="Archaea"/>
</dbReference>
<dbReference type="STRING" id="529709.PYCH_07040"/>
<gene>
    <name evidence="2" type="ordered locus">PYCH_07040</name>
</gene>